<dbReference type="SUPFAM" id="SSF55166">
    <property type="entry name" value="Hedgehog/DD-peptidase"/>
    <property type="match status" value="1"/>
</dbReference>
<feature type="compositionally biased region" description="Basic and acidic residues" evidence="1">
    <location>
        <begin position="8"/>
        <end position="23"/>
    </location>
</feature>
<accession>A0A6J5R160</accession>
<evidence type="ECO:0000313" key="3">
    <source>
        <dbReference type="EMBL" id="CAB4190413.1"/>
    </source>
</evidence>
<organism evidence="3">
    <name type="scientific">uncultured Caudovirales phage</name>
    <dbReference type="NCBI Taxonomy" id="2100421"/>
    <lineage>
        <taxon>Viruses</taxon>
        <taxon>Duplodnaviria</taxon>
        <taxon>Heunggongvirae</taxon>
        <taxon>Uroviricota</taxon>
        <taxon>Caudoviricetes</taxon>
        <taxon>Peduoviridae</taxon>
        <taxon>Maltschvirus</taxon>
        <taxon>Maltschvirus maltsch</taxon>
    </lineage>
</organism>
<dbReference type="InterPro" id="IPR009045">
    <property type="entry name" value="Zn_M74/Hedgehog-like"/>
</dbReference>
<name>A0A6J5R160_9CAUD</name>
<dbReference type="Gene3D" id="3.30.1380.10">
    <property type="match status" value="1"/>
</dbReference>
<feature type="domain" description="Peptidase M15A C-terminal" evidence="2">
    <location>
        <begin position="6"/>
        <end position="112"/>
    </location>
</feature>
<sequence length="153" mass="16562">MQLTQHFNLEELTKSQTGERRGIDNVPGAAELDCLKELCERVLEPVRAHYGPVHINSGYRGPALNKAVGGASASQHCLGQAADIEVPGVPTGDLAAWIADNLDFDQVILECYRKGQPNSGWVHVSYKVYGNRKATLTATVVNGKMVYTPGLNT</sequence>
<dbReference type="EMBL" id="LR797156">
    <property type="protein sequence ID" value="CAB4190413.1"/>
    <property type="molecule type" value="Genomic_DNA"/>
</dbReference>
<reference evidence="3" key="1">
    <citation type="submission" date="2020-05" db="EMBL/GenBank/DDBJ databases">
        <authorList>
            <person name="Chiriac C."/>
            <person name="Salcher M."/>
            <person name="Ghai R."/>
            <person name="Kavagutti S V."/>
        </authorList>
    </citation>
    <scope>NUCLEOTIDE SEQUENCE</scope>
</reference>
<feature type="region of interest" description="Disordered" evidence="1">
    <location>
        <begin position="1"/>
        <end position="24"/>
    </location>
</feature>
<gene>
    <name evidence="3" type="ORF">UFOVP1193_59</name>
</gene>
<evidence type="ECO:0000259" key="2">
    <source>
        <dbReference type="Pfam" id="PF08291"/>
    </source>
</evidence>
<dbReference type="InterPro" id="IPR013230">
    <property type="entry name" value="Peptidase_M15A_C"/>
</dbReference>
<evidence type="ECO:0000256" key="1">
    <source>
        <dbReference type="SAM" id="MobiDB-lite"/>
    </source>
</evidence>
<dbReference type="Pfam" id="PF08291">
    <property type="entry name" value="Peptidase_M15_3"/>
    <property type="match status" value="1"/>
</dbReference>
<proteinExistence type="predicted"/>
<protein>
    <submittedName>
        <fullName evidence="3">Peptidase M15A, C-terminal</fullName>
    </submittedName>
</protein>